<dbReference type="SUPFAM" id="SSF103657">
    <property type="entry name" value="BAR/IMD domain-like"/>
    <property type="match status" value="1"/>
</dbReference>
<dbReference type="InterPro" id="IPR031160">
    <property type="entry name" value="F_BAR_dom"/>
</dbReference>
<proteinExistence type="predicted"/>
<keyword evidence="4" id="KW-1185">Reference proteome</keyword>
<dbReference type="PANTHER" id="PTHR23065">
    <property type="entry name" value="PROLINE-SERINE-THREONINE PHOSPHATASE INTERACTING PROTEIN 1"/>
    <property type="match status" value="1"/>
</dbReference>
<dbReference type="SMART" id="SM00055">
    <property type="entry name" value="FCH"/>
    <property type="match status" value="1"/>
</dbReference>
<dbReference type="GO" id="GO:0005737">
    <property type="term" value="C:cytoplasm"/>
    <property type="evidence" value="ECO:0007669"/>
    <property type="project" value="TreeGrafter"/>
</dbReference>
<protein>
    <submittedName>
        <fullName evidence="3">PSTPIP1</fullName>
    </submittedName>
</protein>
<dbReference type="GO" id="GO:0051015">
    <property type="term" value="F:actin filament binding"/>
    <property type="evidence" value="ECO:0007669"/>
    <property type="project" value="TreeGrafter"/>
</dbReference>
<dbReference type="AlphaFoldDB" id="A0A7J7K7G2"/>
<evidence type="ECO:0000256" key="1">
    <source>
        <dbReference type="PROSITE-ProRule" id="PRU01077"/>
    </source>
</evidence>
<reference evidence="3" key="1">
    <citation type="submission" date="2020-06" db="EMBL/GenBank/DDBJ databases">
        <title>Draft genome of Bugula neritina, a colonial animal packing powerful symbionts and potential medicines.</title>
        <authorList>
            <person name="Rayko M."/>
        </authorList>
    </citation>
    <scope>NUCLEOTIDE SEQUENCE [LARGE SCALE GENOMIC DNA]</scope>
    <source>
        <strain evidence="3">Kwan_BN1</strain>
    </source>
</reference>
<sequence>MVVQKFSENFWSPDFASTVGFDALVKKNKDGKTSSKEIEYFIKERAKIEDEYAKSLLKLSKASLGSTESGSLKDVLTSLRNNVEKLSYLHQDLSQILLDQVDRVHAERDKFSSQCKVVEESVKRLQGIKKDLHKQTIASSISYQKKSEAYEVSIQACNAERAQAQSIGNPPKALRELEKLEAKSLKCKDEKIKADDIYKGLVRQLEVTRASWETEMETMCDTFQQVENDRILFFRNELWALTNFDSKTLFDQDQVNEEARLVITKCDPDSDIQEFIHVHQTGSVRPAQILYEDFDAKGGRSTIRPTLPHVQRPAAPPPTSASTFFTDNGTHATVKDDEMLDPTYSSIG</sequence>
<dbReference type="OrthoDB" id="10255964at2759"/>
<dbReference type="Gene3D" id="1.20.1270.60">
    <property type="entry name" value="Arfaptin homology (AH) domain/BAR domain"/>
    <property type="match status" value="1"/>
</dbReference>
<accession>A0A7J7K7G2</accession>
<name>A0A7J7K7G2_BUGNE</name>
<dbReference type="PANTHER" id="PTHR23065:SF61">
    <property type="entry name" value="PROLINE-SERINE-THREONINE PHOSPHATASE-INTERACTING PROTEIN 2-LIKE"/>
    <property type="match status" value="1"/>
</dbReference>
<dbReference type="Proteomes" id="UP000593567">
    <property type="component" value="Unassembled WGS sequence"/>
</dbReference>
<dbReference type="Pfam" id="PF00611">
    <property type="entry name" value="FCH"/>
    <property type="match status" value="1"/>
</dbReference>
<dbReference type="GO" id="GO:0030041">
    <property type="term" value="P:actin filament polymerization"/>
    <property type="evidence" value="ECO:0007669"/>
    <property type="project" value="TreeGrafter"/>
</dbReference>
<organism evidence="3 4">
    <name type="scientific">Bugula neritina</name>
    <name type="common">Brown bryozoan</name>
    <name type="synonym">Sertularia neritina</name>
    <dbReference type="NCBI Taxonomy" id="10212"/>
    <lineage>
        <taxon>Eukaryota</taxon>
        <taxon>Metazoa</taxon>
        <taxon>Spiralia</taxon>
        <taxon>Lophotrochozoa</taxon>
        <taxon>Bryozoa</taxon>
        <taxon>Gymnolaemata</taxon>
        <taxon>Cheilostomatida</taxon>
        <taxon>Flustrina</taxon>
        <taxon>Buguloidea</taxon>
        <taxon>Bugulidae</taxon>
        <taxon>Bugula</taxon>
    </lineage>
</organism>
<gene>
    <name evidence="3" type="ORF">EB796_007523</name>
</gene>
<dbReference type="InterPro" id="IPR027267">
    <property type="entry name" value="AH/BAR_dom_sf"/>
</dbReference>
<feature type="domain" description="F-BAR" evidence="2">
    <location>
        <begin position="4"/>
        <end position="271"/>
    </location>
</feature>
<keyword evidence="1" id="KW-0175">Coiled coil</keyword>
<evidence type="ECO:0000313" key="3">
    <source>
        <dbReference type="EMBL" id="KAF6034167.1"/>
    </source>
</evidence>
<dbReference type="GO" id="GO:0005886">
    <property type="term" value="C:plasma membrane"/>
    <property type="evidence" value="ECO:0007669"/>
    <property type="project" value="TreeGrafter"/>
</dbReference>
<dbReference type="EMBL" id="VXIV02001139">
    <property type="protein sequence ID" value="KAF6034167.1"/>
    <property type="molecule type" value="Genomic_DNA"/>
</dbReference>
<evidence type="ECO:0000259" key="2">
    <source>
        <dbReference type="PROSITE" id="PS51741"/>
    </source>
</evidence>
<dbReference type="InterPro" id="IPR001060">
    <property type="entry name" value="FCH_dom"/>
</dbReference>
<dbReference type="PROSITE" id="PS51741">
    <property type="entry name" value="F_BAR"/>
    <property type="match status" value="1"/>
</dbReference>
<dbReference type="GO" id="GO:0005884">
    <property type="term" value="C:actin filament"/>
    <property type="evidence" value="ECO:0007669"/>
    <property type="project" value="TreeGrafter"/>
</dbReference>
<evidence type="ECO:0000313" key="4">
    <source>
        <dbReference type="Proteomes" id="UP000593567"/>
    </source>
</evidence>
<comment type="caution">
    <text evidence="3">The sequence shown here is derived from an EMBL/GenBank/DDBJ whole genome shotgun (WGS) entry which is preliminary data.</text>
</comment>